<gene>
    <name evidence="6" type="ordered locus">MICA_1578</name>
</gene>
<evidence type="ECO:0000256" key="1">
    <source>
        <dbReference type="ARBA" id="ARBA00004141"/>
    </source>
</evidence>
<dbReference type="Pfam" id="PF01925">
    <property type="entry name" value="TauE"/>
    <property type="match status" value="1"/>
</dbReference>
<reference evidence="6 7" key="1">
    <citation type="journal article" date="2011" name="BMC Genomics">
        <title>Genomic insights into an obligate epibiotic bacterial predator: Micavibrio aeruginosavorus ARL-13.</title>
        <authorList>
            <person name="Wang Z."/>
            <person name="Kadouri D."/>
            <person name="Wu M."/>
        </authorList>
    </citation>
    <scope>NUCLEOTIDE SEQUENCE [LARGE SCALE GENOMIC DNA]</scope>
    <source>
        <strain evidence="6 7">ARL-13</strain>
    </source>
</reference>
<dbReference type="InterPro" id="IPR002781">
    <property type="entry name" value="TM_pro_TauE-like"/>
</dbReference>
<comment type="similarity">
    <text evidence="5">Belongs to the 4-toluene sulfonate uptake permease (TSUP) (TC 2.A.102) family.</text>
</comment>
<dbReference type="Proteomes" id="UP000009286">
    <property type="component" value="Chromosome"/>
</dbReference>
<feature type="transmembrane region" description="Helical" evidence="5">
    <location>
        <begin position="29"/>
        <end position="54"/>
    </location>
</feature>
<keyword evidence="7" id="KW-1185">Reference proteome</keyword>
<dbReference type="STRING" id="856793.MICA_1578"/>
<keyword evidence="2 5" id="KW-0812">Transmembrane</keyword>
<name>G2KPS5_MICAA</name>
<feature type="transmembrane region" description="Helical" evidence="5">
    <location>
        <begin position="231"/>
        <end position="251"/>
    </location>
</feature>
<organism evidence="6 7">
    <name type="scientific">Micavibrio aeruginosavorus (strain ARL-13)</name>
    <dbReference type="NCBI Taxonomy" id="856793"/>
    <lineage>
        <taxon>Bacteria</taxon>
        <taxon>Pseudomonadati</taxon>
        <taxon>Bdellovibrionota</taxon>
        <taxon>Bdellovibrionia</taxon>
        <taxon>Bdellovibrionales</taxon>
        <taxon>Pseudobdellovibrionaceae</taxon>
        <taxon>Micavibrio</taxon>
    </lineage>
</organism>
<protein>
    <recommendedName>
        <fullName evidence="5">Probable membrane transporter protein</fullName>
    </recommendedName>
</protein>
<dbReference type="OrthoDB" id="8478323at2"/>
<evidence type="ECO:0000256" key="4">
    <source>
        <dbReference type="ARBA" id="ARBA00023136"/>
    </source>
</evidence>
<feature type="transmembrane region" description="Helical" evidence="5">
    <location>
        <begin position="126"/>
        <end position="146"/>
    </location>
</feature>
<dbReference type="GO" id="GO:0005886">
    <property type="term" value="C:plasma membrane"/>
    <property type="evidence" value="ECO:0007669"/>
    <property type="project" value="UniProtKB-SubCell"/>
</dbReference>
<keyword evidence="3 5" id="KW-1133">Transmembrane helix</keyword>
<feature type="transmembrane region" description="Helical" evidence="5">
    <location>
        <begin position="96"/>
        <end position="114"/>
    </location>
</feature>
<keyword evidence="4 5" id="KW-0472">Membrane</keyword>
<feature type="transmembrane region" description="Helical" evidence="5">
    <location>
        <begin position="66"/>
        <end position="90"/>
    </location>
</feature>
<dbReference type="EMBL" id="CP002382">
    <property type="protein sequence ID" value="AEP09894.1"/>
    <property type="molecule type" value="Genomic_DNA"/>
</dbReference>
<dbReference type="HOGENOM" id="CLU_054750_4_1_5"/>
<evidence type="ECO:0000256" key="2">
    <source>
        <dbReference type="ARBA" id="ARBA00022692"/>
    </source>
</evidence>
<evidence type="ECO:0000313" key="7">
    <source>
        <dbReference type="Proteomes" id="UP000009286"/>
    </source>
</evidence>
<sequence length="254" mass="27761">MSPIILIITISTFLTAILSGMFGMAGGLILMTILLGFMPVAAAMSVHACIQLVSNAWRSFLWRRHIVWRVLPPYFAGMVAGFGIMLMVRFVPDKGVVFLAMGALPLLAMAGERYVTLYITNKVHTFFTATILTFVQMTAGVVGPLLDLLYNNAPLTRKEIVGTKAFTQSAMHLTRLTYFGSLVPLVSGQAVWPDSIPGWAIPGFMVAAIAGTSVAGVILHRMSDHHFKKFTRILVTIVCLYCLGQGVRLTFFSL</sequence>
<evidence type="ECO:0000256" key="3">
    <source>
        <dbReference type="ARBA" id="ARBA00022989"/>
    </source>
</evidence>
<evidence type="ECO:0000256" key="5">
    <source>
        <dbReference type="RuleBase" id="RU363041"/>
    </source>
</evidence>
<accession>G2KPS5</accession>
<evidence type="ECO:0000313" key="6">
    <source>
        <dbReference type="EMBL" id="AEP09894.1"/>
    </source>
</evidence>
<proteinExistence type="inferred from homology"/>
<feature type="transmembrane region" description="Helical" evidence="5">
    <location>
        <begin position="199"/>
        <end position="219"/>
    </location>
</feature>
<keyword evidence="5" id="KW-1003">Cell membrane</keyword>
<dbReference type="RefSeq" id="WP_014103117.1">
    <property type="nucleotide sequence ID" value="NC_016026.1"/>
</dbReference>
<comment type="subcellular location">
    <subcellularLocation>
        <location evidence="5">Cell membrane</location>
        <topology evidence="5">Multi-pass membrane protein</topology>
    </subcellularLocation>
    <subcellularLocation>
        <location evidence="1">Membrane</location>
        <topology evidence="1">Multi-pass membrane protein</topology>
    </subcellularLocation>
</comment>
<dbReference type="KEGG" id="mai:MICA_1578"/>
<dbReference type="AlphaFoldDB" id="G2KPS5"/>
<dbReference type="eggNOG" id="COG0730">
    <property type="taxonomic scope" value="Bacteria"/>
</dbReference>